<evidence type="ECO:0000313" key="6">
    <source>
        <dbReference type="Proteomes" id="UP000001203"/>
    </source>
</evidence>
<dbReference type="Pfam" id="PF13545">
    <property type="entry name" value="HTH_Crp_2"/>
    <property type="match status" value="1"/>
</dbReference>
<dbReference type="InterPro" id="IPR036390">
    <property type="entry name" value="WH_DNA-bd_sf"/>
</dbReference>
<dbReference type="SUPFAM" id="SSF51206">
    <property type="entry name" value="cAMP-binding domain-like"/>
    <property type="match status" value="1"/>
</dbReference>
<dbReference type="GO" id="GO:0003677">
    <property type="term" value="F:DNA binding"/>
    <property type="evidence" value="ECO:0007669"/>
    <property type="project" value="UniProtKB-KW"/>
</dbReference>
<dbReference type="InterPro" id="IPR050397">
    <property type="entry name" value="Env_Response_Regulators"/>
</dbReference>
<dbReference type="GO" id="GO:0003700">
    <property type="term" value="F:DNA-binding transcription factor activity"/>
    <property type="evidence" value="ECO:0007669"/>
    <property type="project" value="TreeGrafter"/>
</dbReference>
<dbReference type="HOGENOM" id="CLU_077340_0_0_3"/>
<evidence type="ECO:0000259" key="4">
    <source>
        <dbReference type="SMART" id="SM00419"/>
    </source>
</evidence>
<keyword evidence="2" id="KW-0238">DNA-binding</keyword>
<dbReference type="EMBL" id="CP000806">
    <property type="protein sequence ID" value="ACB52157.1"/>
    <property type="molecule type" value="Genomic_DNA"/>
</dbReference>
<dbReference type="InterPro" id="IPR014710">
    <property type="entry name" value="RmlC-like_jellyroll"/>
</dbReference>
<dbReference type="SUPFAM" id="SSF46785">
    <property type="entry name" value="Winged helix' DNA-binding domain"/>
    <property type="match status" value="1"/>
</dbReference>
<evidence type="ECO:0000256" key="1">
    <source>
        <dbReference type="ARBA" id="ARBA00023015"/>
    </source>
</evidence>
<reference evidence="5 6" key="1">
    <citation type="journal article" date="2008" name="Proc. Natl. Acad. Sci. U.S.A.">
        <title>The genome of Cyanothece 51142, a unicellular diazotrophic cyanobacterium important in the marine nitrogen cycle.</title>
        <authorList>
            <person name="Welsh E.A."/>
            <person name="Liberton M."/>
            <person name="Stoeckel J."/>
            <person name="Loh T."/>
            <person name="Elvitigala T."/>
            <person name="Wang C."/>
            <person name="Wollam A."/>
            <person name="Fulton R.S."/>
            <person name="Clifton S.W."/>
            <person name="Jacobs J.M."/>
            <person name="Aurora R."/>
            <person name="Ghosh B.K."/>
            <person name="Sherman L.A."/>
            <person name="Smith R.D."/>
            <person name="Wilson R.K."/>
            <person name="Pakrasi H.B."/>
        </authorList>
    </citation>
    <scope>NUCLEOTIDE SEQUENCE [LARGE SCALE GENOMIC DNA]</scope>
    <source>
        <strain evidence="6">ATCC 51142 / BH68</strain>
    </source>
</reference>
<feature type="domain" description="HTH crp-type" evidence="4">
    <location>
        <begin position="177"/>
        <end position="224"/>
    </location>
</feature>
<accession>B1WU95</accession>
<gene>
    <name evidence="5" type="ordered locus">cce_2809</name>
</gene>
<dbReference type="PANTHER" id="PTHR24567">
    <property type="entry name" value="CRP FAMILY TRANSCRIPTIONAL REGULATORY PROTEIN"/>
    <property type="match status" value="1"/>
</dbReference>
<protein>
    <recommendedName>
        <fullName evidence="4">HTH crp-type domain-containing protein</fullName>
    </recommendedName>
</protein>
<dbReference type="GO" id="GO:0005829">
    <property type="term" value="C:cytosol"/>
    <property type="evidence" value="ECO:0007669"/>
    <property type="project" value="TreeGrafter"/>
</dbReference>
<dbReference type="eggNOG" id="COG0664">
    <property type="taxonomic scope" value="Bacteria"/>
</dbReference>
<proteinExistence type="predicted"/>
<dbReference type="SMART" id="SM00419">
    <property type="entry name" value="HTH_CRP"/>
    <property type="match status" value="1"/>
</dbReference>
<dbReference type="STRING" id="43989.cce_2809"/>
<name>B1WU95_CROS5</name>
<evidence type="ECO:0000313" key="5">
    <source>
        <dbReference type="EMBL" id="ACB52157.1"/>
    </source>
</evidence>
<evidence type="ECO:0000256" key="3">
    <source>
        <dbReference type="ARBA" id="ARBA00023163"/>
    </source>
</evidence>
<dbReference type="Proteomes" id="UP000001203">
    <property type="component" value="Chromosome circular"/>
</dbReference>
<dbReference type="KEGG" id="cyt:cce_2809"/>
<keyword evidence="3" id="KW-0804">Transcription</keyword>
<dbReference type="PANTHER" id="PTHR24567:SF74">
    <property type="entry name" value="HTH-TYPE TRANSCRIPTIONAL REGULATOR ARCR"/>
    <property type="match status" value="1"/>
</dbReference>
<dbReference type="InterPro" id="IPR012318">
    <property type="entry name" value="HTH_CRP"/>
</dbReference>
<keyword evidence="6" id="KW-1185">Reference proteome</keyword>
<dbReference type="Gene3D" id="2.60.120.10">
    <property type="entry name" value="Jelly Rolls"/>
    <property type="match status" value="1"/>
</dbReference>
<evidence type="ECO:0000256" key="2">
    <source>
        <dbReference type="ARBA" id="ARBA00023125"/>
    </source>
</evidence>
<sequence length="253" mass="29308">MVVTYHISTLGIFSMNISYSPLNNRLLAALPEREYQRIAPHLEFVNLRLGQVLYEAHTLIQWVYFPHRSMISIVSRLKSNVTTEIGLIGQEGIVGLPVILGGNYAVHQAVVQVADGAFKIKADILKQEFQRGETLHKILLLYTETRLHQVSQIAVCKSHHCIEKRFCRWLLLVHDGVENDRLFLTQKFMAQMLGVRRASVTETAQKLQELNLIRYKRGEIIILNRPALEERVCECYHLIRQEFNRLMTLSRFE</sequence>
<dbReference type="AlphaFoldDB" id="B1WU95"/>
<organism evidence="5 6">
    <name type="scientific">Crocosphaera subtropica (strain ATCC 51142 / BH68)</name>
    <name type="common">Cyanothece sp. (strain ATCC 51142)</name>
    <dbReference type="NCBI Taxonomy" id="43989"/>
    <lineage>
        <taxon>Bacteria</taxon>
        <taxon>Bacillati</taxon>
        <taxon>Cyanobacteriota</taxon>
        <taxon>Cyanophyceae</taxon>
        <taxon>Oscillatoriophycideae</taxon>
        <taxon>Chroococcales</taxon>
        <taxon>Aphanothecaceae</taxon>
        <taxon>Crocosphaera</taxon>
        <taxon>Crocosphaera subtropica</taxon>
    </lineage>
</organism>
<keyword evidence="1" id="KW-0805">Transcription regulation</keyword>
<dbReference type="InterPro" id="IPR018490">
    <property type="entry name" value="cNMP-bd_dom_sf"/>
</dbReference>